<dbReference type="EMBL" id="UFVQ01000003">
    <property type="protein sequence ID" value="STD03549.1"/>
    <property type="molecule type" value="Genomic_DNA"/>
</dbReference>
<evidence type="ECO:0000313" key="3">
    <source>
        <dbReference type="Proteomes" id="UP000255224"/>
    </source>
</evidence>
<dbReference type="EC" id="3.2.1.158" evidence="2"/>
<name>A0A376E8X0_CHRCU</name>
<evidence type="ECO:0000256" key="1">
    <source>
        <dbReference type="SAM" id="MobiDB-lite"/>
    </source>
</evidence>
<dbReference type="InterPro" id="IPR028974">
    <property type="entry name" value="TSP_type-3_rpt"/>
</dbReference>
<protein>
    <submittedName>
        <fullName evidence="2">Alpha-agarase</fullName>
        <ecNumber evidence="2">3.2.1.158</ecNumber>
    </submittedName>
</protein>
<keyword evidence="2" id="KW-0378">Hydrolase</keyword>
<dbReference type="SUPFAM" id="SSF103647">
    <property type="entry name" value="TSP type-3 repeat"/>
    <property type="match status" value="1"/>
</dbReference>
<feature type="region of interest" description="Disordered" evidence="1">
    <location>
        <begin position="79"/>
        <end position="106"/>
    </location>
</feature>
<dbReference type="AlphaFoldDB" id="A0A376E8X0"/>
<organism evidence="2 3">
    <name type="scientific">Chryseobacterium carnipullorum</name>
    <dbReference type="NCBI Taxonomy" id="1124835"/>
    <lineage>
        <taxon>Bacteria</taxon>
        <taxon>Pseudomonadati</taxon>
        <taxon>Bacteroidota</taxon>
        <taxon>Flavobacteriia</taxon>
        <taxon>Flavobacteriales</taxon>
        <taxon>Weeksellaceae</taxon>
        <taxon>Chryseobacterium group</taxon>
        <taxon>Chryseobacterium</taxon>
    </lineage>
</organism>
<reference evidence="2 3" key="1">
    <citation type="submission" date="2018-06" db="EMBL/GenBank/DDBJ databases">
        <authorList>
            <consortium name="Pathogen Informatics"/>
            <person name="Doyle S."/>
        </authorList>
    </citation>
    <scope>NUCLEOTIDE SEQUENCE [LARGE SCALE GENOMIC DNA]</scope>
    <source>
        <strain evidence="2 3">NCTC13533</strain>
    </source>
</reference>
<accession>A0A376E8X0</accession>
<dbReference type="Gene3D" id="4.10.1080.10">
    <property type="entry name" value="TSP type-3 repeat"/>
    <property type="match status" value="1"/>
</dbReference>
<dbReference type="Proteomes" id="UP000255224">
    <property type="component" value="Unassembled WGS sequence"/>
</dbReference>
<feature type="compositionally biased region" description="Basic and acidic residues" evidence="1">
    <location>
        <begin position="80"/>
        <end position="99"/>
    </location>
</feature>
<dbReference type="STRING" id="297244.SAMN05421639_102316"/>
<gene>
    <name evidence="2" type="primary">agaA</name>
    <name evidence="2" type="ORF">NCTC13533_03485</name>
</gene>
<sequence>MGLQPDKIKKVKKYFILLLFSALCLHSQEIKNKEVFRKCKKQYSKKICLSDEDQDGVIFYLDKCPKESGFSEISGCPWPDNDRDGVNDKEDACPHEKGDAQNNGCPWPDTDGDGIQDKDDACPTLPGVPEANGCPSNKCDEFFKKEAEILKEFKEKHILEKEKFKALRTVIFNHIPRELFPKNNISVSIHTYTFINDNISNCASKSTLGFNKSLFLDQLFWTKDTFDYVAKKLKKNLFPTYDFGKLPIDTDLLNDYRQGGYYGFIESFPQTLELNRNIMIYYDRGNKEKAEFHPYNTRLKVNFGLYAAKNIVSVEIRNIPKGHYSYTFEYIAGQWKFIKKEERSY</sequence>
<evidence type="ECO:0000313" key="2">
    <source>
        <dbReference type="EMBL" id="STD03549.1"/>
    </source>
</evidence>
<keyword evidence="2" id="KW-0326">Glycosidase</keyword>
<dbReference type="GO" id="GO:0033953">
    <property type="term" value="F:alpha-agarase activity"/>
    <property type="evidence" value="ECO:0007669"/>
    <property type="project" value="UniProtKB-EC"/>
</dbReference>
<proteinExistence type="predicted"/>
<dbReference type="GO" id="GO:0005509">
    <property type="term" value="F:calcium ion binding"/>
    <property type="evidence" value="ECO:0007669"/>
    <property type="project" value="InterPro"/>
</dbReference>